<dbReference type="STRING" id="553311.SAMN05216231_1523"/>
<keyword evidence="4 5" id="KW-0472">Membrane</keyword>
<sequence length="184" mass="20713">MVDIILIALLIFGFFIGLKRGFILQAFHLIGFIAAFILAALYYDQLAPRLALWIPYPELENNSAWADFLEALPIEGAFYNAIAFAIIFFAAKIIMQIIASMLDFVADLPILNSVNKLLGAVLGFVEIYLLIFVVLYVLALTPLTEIQSWINSSSVALFIIEHTPVLSEQIKTLWFDHVDDLLKF</sequence>
<organism evidence="6 7">
    <name type="scientific">Virgibacillus salinus</name>
    <dbReference type="NCBI Taxonomy" id="553311"/>
    <lineage>
        <taxon>Bacteria</taxon>
        <taxon>Bacillati</taxon>
        <taxon>Bacillota</taxon>
        <taxon>Bacilli</taxon>
        <taxon>Bacillales</taxon>
        <taxon>Bacillaceae</taxon>
        <taxon>Virgibacillus</taxon>
    </lineage>
</organism>
<protein>
    <submittedName>
        <fullName evidence="6">Uncharacterized membrane protein, required for colicin V production</fullName>
    </submittedName>
</protein>
<reference evidence="6 7" key="1">
    <citation type="submission" date="2016-10" db="EMBL/GenBank/DDBJ databases">
        <authorList>
            <person name="de Groot N.N."/>
        </authorList>
    </citation>
    <scope>NUCLEOTIDE SEQUENCE [LARGE SCALE GENOMIC DNA]</scope>
    <source>
        <strain evidence="6 7">CGMCC 1.10449</strain>
    </source>
</reference>
<accession>A0A1H1AZ85</accession>
<dbReference type="GO" id="GO:0009403">
    <property type="term" value="P:toxin biosynthetic process"/>
    <property type="evidence" value="ECO:0007669"/>
    <property type="project" value="InterPro"/>
</dbReference>
<name>A0A1H1AZ85_9BACI</name>
<dbReference type="PANTHER" id="PTHR37306:SF1">
    <property type="entry name" value="COLICIN V PRODUCTION PROTEIN"/>
    <property type="match status" value="1"/>
</dbReference>
<comment type="subcellular location">
    <subcellularLocation>
        <location evidence="1">Membrane</location>
        <topology evidence="1">Multi-pass membrane protein</topology>
    </subcellularLocation>
</comment>
<evidence type="ECO:0000256" key="4">
    <source>
        <dbReference type="ARBA" id="ARBA00023136"/>
    </source>
</evidence>
<keyword evidence="2 5" id="KW-0812">Transmembrane</keyword>
<evidence type="ECO:0000256" key="5">
    <source>
        <dbReference type="SAM" id="Phobius"/>
    </source>
</evidence>
<evidence type="ECO:0000313" key="7">
    <source>
        <dbReference type="Proteomes" id="UP000199444"/>
    </source>
</evidence>
<dbReference type="Pfam" id="PF02674">
    <property type="entry name" value="Colicin_V"/>
    <property type="match status" value="1"/>
</dbReference>
<evidence type="ECO:0000256" key="2">
    <source>
        <dbReference type="ARBA" id="ARBA00022692"/>
    </source>
</evidence>
<feature type="transmembrane region" description="Helical" evidence="5">
    <location>
        <begin position="117"/>
        <end position="139"/>
    </location>
</feature>
<feature type="transmembrane region" description="Helical" evidence="5">
    <location>
        <begin position="21"/>
        <end position="43"/>
    </location>
</feature>
<proteinExistence type="predicted"/>
<evidence type="ECO:0000256" key="3">
    <source>
        <dbReference type="ARBA" id="ARBA00022989"/>
    </source>
</evidence>
<dbReference type="PANTHER" id="PTHR37306">
    <property type="entry name" value="COLICIN V PRODUCTION PROTEIN"/>
    <property type="match status" value="1"/>
</dbReference>
<dbReference type="AlphaFoldDB" id="A0A1H1AZ85"/>
<dbReference type="GO" id="GO:0016020">
    <property type="term" value="C:membrane"/>
    <property type="evidence" value="ECO:0007669"/>
    <property type="project" value="UniProtKB-SubCell"/>
</dbReference>
<dbReference type="InterPro" id="IPR003825">
    <property type="entry name" value="Colicin-V_CvpA"/>
</dbReference>
<evidence type="ECO:0000256" key="1">
    <source>
        <dbReference type="ARBA" id="ARBA00004141"/>
    </source>
</evidence>
<dbReference type="RefSeq" id="WP_092492381.1">
    <property type="nucleotide sequence ID" value="NZ_FNKD01000002.1"/>
</dbReference>
<keyword evidence="3 5" id="KW-1133">Transmembrane helix</keyword>
<dbReference type="EMBL" id="FNKD01000002">
    <property type="protein sequence ID" value="SDQ44984.1"/>
    <property type="molecule type" value="Genomic_DNA"/>
</dbReference>
<gene>
    <name evidence="6" type="ORF">SAMN05216231_1523</name>
</gene>
<keyword evidence="7" id="KW-1185">Reference proteome</keyword>
<evidence type="ECO:0000313" key="6">
    <source>
        <dbReference type="EMBL" id="SDQ44984.1"/>
    </source>
</evidence>
<dbReference type="Proteomes" id="UP000199444">
    <property type="component" value="Unassembled WGS sequence"/>
</dbReference>
<feature type="transmembrane region" description="Helical" evidence="5">
    <location>
        <begin position="77"/>
        <end position="105"/>
    </location>
</feature>